<dbReference type="InterPro" id="IPR004101">
    <property type="entry name" value="Mur_ligase_C"/>
</dbReference>
<dbReference type="Proteomes" id="UP001236507">
    <property type="component" value="Unassembled WGS sequence"/>
</dbReference>
<gene>
    <name evidence="24" type="ORF">QM524_04425</name>
</gene>
<keyword evidence="13" id="KW-0289">Folate biosynthesis</keyword>
<reference evidence="24 25" key="1">
    <citation type="submission" date="2023-05" db="EMBL/GenBank/DDBJ databases">
        <title>Novel species of genus Flectobacillus isolated from stream in China.</title>
        <authorList>
            <person name="Lu H."/>
        </authorList>
    </citation>
    <scope>NUCLEOTIDE SEQUENCE [LARGE SCALE GENOMIC DNA]</scope>
    <source>
        <strain evidence="24 25">KCTC 42575</strain>
    </source>
</reference>
<dbReference type="PROSITE" id="PS01011">
    <property type="entry name" value="FOLYLPOLYGLU_SYNT_1"/>
    <property type="match status" value="1"/>
</dbReference>
<evidence type="ECO:0000256" key="20">
    <source>
        <dbReference type="ARBA" id="ARBA00049161"/>
    </source>
</evidence>
<evidence type="ECO:0000256" key="6">
    <source>
        <dbReference type="ARBA" id="ARBA00013025"/>
    </source>
</evidence>
<evidence type="ECO:0000256" key="18">
    <source>
        <dbReference type="ARBA" id="ARBA00047808"/>
    </source>
</evidence>
<dbReference type="EC" id="6.3.2.12" evidence="5"/>
<dbReference type="InterPro" id="IPR001645">
    <property type="entry name" value="Folylpolyglutamate_synth"/>
</dbReference>
<evidence type="ECO:0000259" key="23">
    <source>
        <dbReference type="Pfam" id="PF08245"/>
    </source>
</evidence>
<evidence type="ECO:0000256" key="4">
    <source>
        <dbReference type="ARBA" id="ARBA00008276"/>
    </source>
</evidence>
<proteinExistence type="inferred from homology"/>
<evidence type="ECO:0000256" key="17">
    <source>
        <dbReference type="ARBA" id="ARBA00047493"/>
    </source>
</evidence>
<evidence type="ECO:0000256" key="15">
    <source>
        <dbReference type="ARBA" id="ARBA00030592"/>
    </source>
</evidence>
<evidence type="ECO:0000256" key="12">
    <source>
        <dbReference type="ARBA" id="ARBA00022842"/>
    </source>
</evidence>
<evidence type="ECO:0000256" key="9">
    <source>
        <dbReference type="ARBA" id="ARBA00022723"/>
    </source>
</evidence>
<keyword evidence="11 21" id="KW-0067">ATP-binding</keyword>
<comment type="function">
    <text evidence="1">Functions in two distinct reactions of the de novo folate biosynthetic pathway. Catalyzes the addition of a glutamate residue to dihydropteroate (7,8-dihydropteroate or H2Pte) to form dihydrofolate (7,8-dihydrofolate monoglutamate or H2Pte-Glu). Also catalyzes successive additions of L-glutamate to tetrahydrofolate or 10-formyltetrahydrofolate or 5,10-methylenetetrahydrofolate, leading to folylpolyglutamate derivatives.</text>
</comment>
<dbReference type="NCBIfam" id="TIGR01499">
    <property type="entry name" value="folC"/>
    <property type="match status" value="1"/>
</dbReference>
<keyword evidence="10 21" id="KW-0547">Nucleotide-binding</keyword>
<dbReference type="EMBL" id="JASHIF010000003">
    <property type="protein sequence ID" value="MDI9858445.1"/>
    <property type="molecule type" value="Genomic_DNA"/>
</dbReference>
<dbReference type="PROSITE" id="PS01012">
    <property type="entry name" value="FOLYLPOLYGLU_SYNT_2"/>
    <property type="match status" value="1"/>
</dbReference>
<keyword evidence="9" id="KW-0479">Metal-binding</keyword>
<organism evidence="24 25">
    <name type="scientific">Flectobacillus roseus</name>
    <dbReference type="NCBI Taxonomy" id="502259"/>
    <lineage>
        <taxon>Bacteria</taxon>
        <taxon>Pseudomonadati</taxon>
        <taxon>Bacteroidota</taxon>
        <taxon>Cytophagia</taxon>
        <taxon>Cytophagales</taxon>
        <taxon>Flectobacillaceae</taxon>
        <taxon>Flectobacillus</taxon>
    </lineage>
</organism>
<evidence type="ECO:0000256" key="8">
    <source>
        <dbReference type="ARBA" id="ARBA00022598"/>
    </source>
</evidence>
<keyword evidence="8 21" id="KW-0436">Ligase</keyword>
<evidence type="ECO:0000256" key="13">
    <source>
        <dbReference type="ARBA" id="ARBA00022909"/>
    </source>
</evidence>
<dbReference type="InterPro" id="IPR018109">
    <property type="entry name" value="Folylpolyglutamate_synth_CS"/>
</dbReference>
<dbReference type="Pfam" id="PF08245">
    <property type="entry name" value="Mur_ligase_M"/>
    <property type="match status" value="1"/>
</dbReference>
<comment type="similarity">
    <text evidence="4 21">Belongs to the folylpolyglutamate synthase family.</text>
</comment>
<evidence type="ECO:0000259" key="22">
    <source>
        <dbReference type="Pfam" id="PF02875"/>
    </source>
</evidence>
<keyword evidence="12" id="KW-0460">Magnesium</keyword>
<comment type="catalytic activity">
    <reaction evidence="17">
        <text>(6S)-5,6,7,8-tetrahydrofolyl-(gamma-L-Glu)(n) + L-glutamate + ATP = (6S)-5,6,7,8-tetrahydrofolyl-(gamma-L-Glu)(n+1) + ADP + phosphate + H(+)</text>
        <dbReference type="Rhea" id="RHEA:10580"/>
        <dbReference type="Rhea" id="RHEA-COMP:14738"/>
        <dbReference type="Rhea" id="RHEA-COMP:14740"/>
        <dbReference type="ChEBI" id="CHEBI:15378"/>
        <dbReference type="ChEBI" id="CHEBI:29985"/>
        <dbReference type="ChEBI" id="CHEBI:30616"/>
        <dbReference type="ChEBI" id="CHEBI:43474"/>
        <dbReference type="ChEBI" id="CHEBI:141005"/>
        <dbReference type="ChEBI" id="CHEBI:456216"/>
        <dbReference type="EC" id="6.3.2.17"/>
    </reaction>
</comment>
<evidence type="ECO:0000313" key="25">
    <source>
        <dbReference type="Proteomes" id="UP001236507"/>
    </source>
</evidence>
<dbReference type="GO" id="GO:0016874">
    <property type="term" value="F:ligase activity"/>
    <property type="evidence" value="ECO:0007669"/>
    <property type="project" value="UniProtKB-KW"/>
</dbReference>
<evidence type="ECO:0000256" key="21">
    <source>
        <dbReference type="PIRNR" id="PIRNR001563"/>
    </source>
</evidence>
<evidence type="ECO:0000256" key="5">
    <source>
        <dbReference type="ARBA" id="ARBA00013023"/>
    </source>
</evidence>
<dbReference type="InterPro" id="IPR013221">
    <property type="entry name" value="Mur_ligase_cen"/>
</dbReference>
<dbReference type="SUPFAM" id="SSF53623">
    <property type="entry name" value="MurD-like peptide ligases, catalytic domain"/>
    <property type="match status" value="1"/>
</dbReference>
<accession>A0ABT6Y4G8</accession>
<dbReference type="EC" id="6.3.2.17" evidence="6"/>
<dbReference type="SUPFAM" id="SSF53244">
    <property type="entry name" value="MurD-like peptide ligases, peptide-binding domain"/>
    <property type="match status" value="1"/>
</dbReference>
<dbReference type="Gene3D" id="3.40.1190.10">
    <property type="entry name" value="Mur-like, catalytic domain"/>
    <property type="match status" value="1"/>
</dbReference>
<dbReference type="PANTHER" id="PTHR11136:SF0">
    <property type="entry name" value="DIHYDROFOLATE SYNTHETASE-RELATED"/>
    <property type="match status" value="1"/>
</dbReference>
<dbReference type="InterPro" id="IPR036615">
    <property type="entry name" value="Mur_ligase_C_dom_sf"/>
</dbReference>
<evidence type="ECO:0000256" key="1">
    <source>
        <dbReference type="ARBA" id="ARBA00002714"/>
    </source>
</evidence>
<evidence type="ECO:0000256" key="10">
    <source>
        <dbReference type="ARBA" id="ARBA00022741"/>
    </source>
</evidence>
<evidence type="ECO:0000256" key="11">
    <source>
        <dbReference type="ARBA" id="ARBA00022840"/>
    </source>
</evidence>
<dbReference type="RefSeq" id="WP_283343659.1">
    <property type="nucleotide sequence ID" value="NZ_JASHIF010000003.1"/>
</dbReference>
<dbReference type="InterPro" id="IPR036565">
    <property type="entry name" value="Mur-like_cat_sf"/>
</dbReference>
<dbReference type="Gene3D" id="3.90.190.20">
    <property type="entry name" value="Mur ligase, C-terminal domain"/>
    <property type="match status" value="1"/>
</dbReference>
<evidence type="ECO:0000256" key="3">
    <source>
        <dbReference type="ARBA" id="ARBA00005150"/>
    </source>
</evidence>
<keyword evidence="25" id="KW-1185">Reference proteome</keyword>
<name>A0ABT6Y4G8_9BACT</name>
<comment type="caution">
    <text evidence="24">The sequence shown here is derived from an EMBL/GenBank/DDBJ whole genome shotgun (WGS) entry which is preliminary data.</text>
</comment>
<comment type="pathway">
    <text evidence="2">Cofactor biosynthesis; tetrahydrofolate biosynthesis; 7,8-dihydrofolate from 2-amino-4-hydroxy-6-hydroxymethyl-7,8-dihydropteridine diphosphate and 4-aminobenzoate: step 2/2.</text>
</comment>
<comment type="catalytic activity">
    <reaction evidence="19">
        <text>(6R)-5,10-methylenetetrahydrofolyl-(gamma-L-Glu)(n) + L-glutamate + ATP = (6R)-5,10-methylenetetrahydrofolyl-(gamma-L-Glu)(n+1) + ADP + phosphate + H(+)</text>
        <dbReference type="Rhea" id="RHEA:51912"/>
        <dbReference type="Rhea" id="RHEA-COMP:13257"/>
        <dbReference type="Rhea" id="RHEA-COMP:13258"/>
        <dbReference type="ChEBI" id="CHEBI:15378"/>
        <dbReference type="ChEBI" id="CHEBI:29985"/>
        <dbReference type="ChEBI" id="CHEBI:30616"/>
        <dbReference type="ChEBI" id="CHEBI:43474"/>
        <dbReference type="ChEBI" id="CHEBI:136572"/>
        <dbReference type="ChEBI" id="CHEBI:456216"/>
        <dbReference type="EC" id="6.3.2.17"/>
    </reaction>
</comment>
<evidence type="ECO:0000256" key="16">
    <source>
        <dbReference type="ARBA" id="ARBA00032510"/>
    </source>
</evidence>
<evidence type="ECO:0000313" key="24">
    <source>
        <dbReference type="EMBL" id="MDI9858445.1"/>
    </source>
</evidence>
<comment type="pathway">
    <text evidence="3">Cofactor biosynthesis; tetrahydrofolylpolyglutamate biosynthesis.</text>
</comment>
<sequence>MNYQETIDYLYQLLPVFHREGKKAYKADLKNTLAICEYLGNPQQKFKSIHVGGTNGKGSSSHFLASILQEAGYKTGLYTSPHLKSFTERIRINGQPIPEQEVVDYVERNKSFILDLRPSFFECTVGLAFEYFASQNVDIAIIEVGLGGRLDSTNVITPELSLITNISFDHTDILGNTIEAIATEKAGIIKPEIPVVISQRQPEADTVFQNKANSTSSLISFASDRYKLNEYSVCENCVKIEYFDIQNKEVIKLQSQLTGKYQIDNLKGIINAIDILNSRGFTISKNALERGVSQVVTNTGLKGRWQLLQEKPTVVCDTGHNLAGILENLETLGKYKYQQLWMVLGFVSDKDIQGILNILPKSAKYVFCQADVPRALDARDLQKLAKDFQLEGSVINDVNEAIDWVVQHANEDDFVYVGGSTFVVAGIHQL</sequence>
<feature type="domain" description="Mur ligase central" evidence="23">
    <location>
        <begin position="51"/>
        <end position="266"/>
    </location>
</feature>
<comment type="catalytic activity">
    <reaction evidence="20">
        <text>7,8-dihydropteroate + L-glutamate + ATP = 7,8-dihydrofolate + ADP + phosphate + H(+)</text>
        <dbReference type="Rhea" id="RHEA:23584"/>
        <dbReference type="ChEBI" id="CHEBI:15378"/>
        <dbReference type="ChEBI" id="CHEBI:17839"/>
        <dbReference type="ChEBI" id="CHEBI:29985"/>
        <dbReference type="ChEBI" id="CHEBI:30616"/>
        <dbReference type="ChEBI" id="CHEBI:43474"/>
        <dbReference type="ChEBI" id="CHEBI:57451"/>
        <dbReference type="ChEBI" id="CHEBI:456216"/>
        <dbReference type="EC" id="6.3.2.12"/>
    </reaction>
</comment>
<feature type="domain" description="Mur ligase C-terminal" evidence="22">
    <location>
        <begin position="303"/>
        <end position="420"/>
    </location>
</feature>
<dbReference type="PIRSF" id="PIRSF001563">
    <property type="entry name" value="Folylpolyglu_synth"/>
    <property type="match status" value="1"/>
</dbReference>
<evidence type="ECO:0000256" key="19">
    <source>
        <dbReference type="ARBA" id="ARBA00049035"/>
    </source>
</evidence>
<evidence type="ECO:0000256" key="2">
    <source>
        <dbReference type="ARBA" id="ARBA00004799"/>
    </source>
</evidence>
<evidence type="ECO:0000256" key="14">
    <source>
        <dbReference type="ARBA" id="ARBA00030048"/>
    </source>
</evidence>
<comment type="catalytic activity">
    <reaction evidence="18">
        <text>10-formyltetrahydrofolyl-(gamma-L-Glu)(n) + L-glutamate + ATP = 10-formyltetrahydrofolyl-(gamma-L-Glu)(n+1) + ADP + phosphate + H(+)</text>
        <dbReference type="Rhea" id="RHEA:51904"/>
        <dbReference type="Rhea" id="RHEA-COMP:13088"/>
        <dbReference type="Rhea" id="RHEA-COMP:14300"/>
        <dbReference type="ChEBI" id="CHEBI:15378"/>
        <dbReference type="ChEBI" id="CHEBI:29985"/>
        <dbReference type="ChEBI" id="CHEBI:30616"/>
        <dbReference type="ChEBI" id="CHEBI:43474"/>
        <dbReference type="ChEBI" id="CHEBI:134413"/>
        <dbReference type="ChEBI" id="CHEBI:456216"/>
        <dbReference type="EC" id="6.3.2.17"/>
    </reaction>
</comment>
<dbReference type="Pfam" id="PF02875">
    <property type="entry name" value="Mur_ligase_C"/>
    <property type="match status" value="1"/>
</dbReference>
<evidence type="ECO:0000256" key="7">
    <source>
        <dbReference type="ARBA" id="ARBA00019357"/>
    </source>
</evidence>
<dbReference type="PANTHER" id="PTHR11136">
    <property type="entry name" value="FOLYLPOLYGLUTAMATE SYNTHASE-RELATED"/>
    <property type="match status" value="1"/>
</dbReference>
<protein>
    <recommendedName>
        <fullName evidence="7">Dihydrofolate synthase/folylpolyglutamate synthase</fullName>
        <ecNumber evidence="5">6.3.2.12</ecNumber>
        <ecNumber evidence="6">6.3.2.17</ecNumber>
    </recommendedName>
    <alternativeName>
        <fullName evidence="16">Folylpoly-gamma-glutamate synthetase-dihydrofolate synthetase</fullName>
    </alternativeName>
    <alternativeName>
        <fullName evidence="14">Folylpolyglutamate synthetase</fullName>
    </alternativeName>
    <alternativeName>
        <fullName evidence="15">Tetrahydrofolylpolyglutamate synthase</fullName>
    </alternativeName>
</protein>